<dbReference type="EMBL" id="PSQE01000003">
    <property type="protein sequence ID" value="RHN68197.1"/>
    <property type="molecule type" value="Genomic_DNA"/>
</dbReference>
<organism evidence="1">
    <name type="scientific">Medicago truncatula</name>
    <name type="common">Barrel medic</name>
    <name type="synonym">Medicago tribuloides</name>
    <dbReference type="NCBI Taxonomy" id="3880"/>
    <lineage>
        <taxon>Eukaryota</taxon>
        <taxon>Viridiplantae</taxon>
        <taxon>Streptophyta</taxon>
        <taxon>Embryophyta</taxon>
        <taxon>Tracheophyta</taxon>
        <taxon>Spermatophyta</taxon>
        <taxon>Magnoliopsida</taxon>
        <taxon>eudicotyledons</taxon>
        <taxon>Gunneridae</taxon>
        <taxon>Pentapetalae</taxon>
        <taxon>rosids</taxon>
        <taxon>fabids</taxon>
        <taxon>Fabales</taxon>
        <taxon>Fabaceae</taxon>
        <taxon>Papilionoideae</taxon>
        <taxon>50 kb inversion clade</taxon>
        <taxon>NPAAA clade</taxon>
        <taxon>Hologalegina</taxon>
        <taxon>IRL clade</taxon>
        <taxon>Trifolieae</taxon>
        <taxon>Medicago</taxon>
    </lineage>
</organism>
<name>A0A396IYZ8_MEDTR</name>
<accession>A0A396IYZ8</accession>
<dbReference type="AlphaFoldDB" id="A0A396IYZ8"/>
<sequence>MQFFTSVEKLNINLLNARVRRLFAIIVERRVTLILNARSLRRLRRRVENFLL</sequence>
<comment type="caution">
    <text evidence="1">The sequence shown here is derived from an EMBL/GenBank/DDBJ whole genome shotgun (WGS) entry which is preliminary data.</text>
</comment>
<proteinExistence type="predicted"/>
<gene>
    <name evidence="1" type="ORF">MtrunA17_Chr3g0111231</name>
</gene>
<dbReference type="Gramene" id="rna16512">
    <property type="protein sequence ID" value="RHN68197.1"/>
    <property type="gene ID" value="gene16512"/>
</dbReference>
<evidence type="ECO:0000313" key="1">
    <source>
        <dbReference type="EMBL" id="RHN68197.1"/>
    </source>
</evidence>
<reference evidence="1" key="1">
    <citation type="journal article" date="2018" name="Nat. Plants">
        <title>Whole-genome landscape of Medicago truncatula symbiotic genes.</title>
        <authorList>
            <person name="Pecrix Y."/>
            <person name="Gamas P."/>
            <person name="Carrere S."/>
        </authorList>
    </citation>
    <scope>NUCLEOTIDE SEQUENCE</scope>
    <source>
        <tissue evidence="1">Leaves</tissue>
    </source>
</reference>
<protein>
    <submittedName>
        <fullName evidence="1">Uncharacterized protein</fullName>
    </submittedName>
</protein>
<dbReference type="Proteomes" id="UP000265566">
    <property type="component" value="Chromosome 3"/>
</dbReference>